<organism evidence="3 4">
    <name type="scientific">Chlorella ohadii</name>
    <dbReference type="NCBI Taxonomy" id="2649997"/>
    <lineage>
        <taxon>Eukaryota</taxon>
        <taxon>Viridiplantae</taxon>
        <taxon>Chlorophyta</taxon>
        <taxon>core chlorophytes</taxon>
        <taxon>Trebouxiophyceae</taxon>
        <taxon>Chlorellales</taxon>
        <taxon>Chlorellaceae</taxon>
        <taxon>Chlorella clade</taxon>
        <taxon>Chlorella</taxon>
    </lineage>
</organism>
<feature type="compositionally biased region" description="Low complexity" evidence="1">
    <location>
        <begin position="258"/>
        <end position="268"/>
    </location>
</feature>
<name>A0AAD5H8D9_9CHLO</name>
<dbReference type="EMBL" id="JADXDR010000038">
    <property type="protein sequence ID" value="KAI7843487.1"/>
    <property type="molecule type" value="Genomic_DNA"/>
</dbReference>
<evidence type="ECO:0000313" key="3">
    <source>
        <dbReference type="EMBL" id="KAI7843487.1"/>
    </source>
</evidence>
<sequence length="358" mass="36142">MAQPPGDGSLADQMAALQKRVDRREKRRASDRRERSLGSDYDGFRSTYDDGPQHNQPKRRAANATGGLPLGSAAAAVAAAGALAGPTLQRCELCAATFGSERELALHLEGAAHRQAVARMEAEAERRRRLGAYADVAASAVQAAVWQSGGSGGRPAQRPPAPSAAAATGGNAMALGGSGVGAPAPQQQHGGRGGGGRGRGGGPQQQQQGRGRGQPPQQAAPAVHARDLTSHKEMLKQARGGDKAPLDLDGWVPPTVPQPAAAVPAAPAEARGQQEGQPLQAAAGGSEQQAEAEQQAGLLGKLVSYGEADSEGEAVGQDGGAPLKQQAQQQEASSGSEGSSTDSDSEGGGGAPAAFFSF</sequence>
<feature type="region of interest" description="Disordered" evidence="1">
    <location>
        <begin position="147"/>
        <end position="358"/>
    </location>
</feature>
<dbReference type="InterPro" id="IPR013087">
    <property type="entry name" value="Znf_C2H2_type"/>
</dbReference>
<feature type="compositionally biased region" description="Low complexity" evidence="1">
    <location>
        <begin position="279"/>
        <end position="300"/>
    </location>
</feature>
<feature type="compositionally biased region" description="Low complexity" evidence="1">
    <location>
        <begin position="325"/>
        <end position="342"/>
    </location>
</feature>
<dbReference type="PROSITE" id="PS00028">
    <property type="entry name" value="ZINC_FINGER_C2H2_1"/>
    <property type="match status" value="1"/>
</dbReference>
<dbReference type="SUPFAM" id="SSF57667">
    <property type="entry name" value="beta-beta-alpha zinc fingers"/>
    <property type="match status" value="1"/>
</dbReference>
<evidence type="ECO:0000259" key="2">
    <source>
        <dbReference type="PROSITE" id="PS00028"/>
    </source>
</evidence>
<dbReference type="InterPro" id="IPR036236">
    <property type="entry name" value="Znf_C2H2_sf"/>
</dbReference>
<accession>A0AAD5H8D9</accession>
<feature type="domain" description="C2H2-type" evidence="2">
    <location>
        <begin position="91"/>
        <end position="113"/>
    </location>
</feature>
<evidence type="ECO:0000256" key="1">
    <source>
        <dbReference type="SAM" id="MobiDB-lite"/>
    </source>
</evidence>
<feature type="compositionally biased region" description="Gly residues" evidence="1">
    <location>
        <begin position="190"/>
        <end position="203"/>
    </location>
</feature>
<dbReference type="Proteomes" id="UP001205105">
    <property type="component" value="Unassembled WGS sequence"/>
</dbReference>
<reference evidence="3" key="1">
    <citation type="submission" date="2020-11" db="EMBL/GenBank/DDBJ databases">
        <title>Chlorella ohadii genome sequencing and assembly.</title>
        <authorList>
            <person name="Murik O."/>
            <person name="Treves H."/>
            <person name="Kedem I."/>
            <person name="Shotland Y."/>
            <person name="Kaplan A."/>
        </authorList>
    </citation>
    <scope>NUCLEOTIDE SEQUENCE</scope>
    <source>
        <strain evidence="3">1</strain>
    </source>
</reference>
<feature type="compositionally biased region" description="Low complexity" evidence="1">
    <location>
        <begin position="204"/>
        <end position="223"/>
    </location>
</feature>
<comment type="caution">
    <text evidence="3">The sequence shown here is derived from an EMBL/GenBank/DDBJ whole genome shotgun (WGS) entry which is preliminary data.</text>
</comment>
<dbReference type="AlphaFoldDB" id="A0AAD5H8D9"/>
<evidence type="ECO:0000313" key="4">
    <source>
        <dbReference type="Proteomes" id="UP001205105"/>
    </source>
</evidence>
<feature type="region of interest" description="Disordered" evidence="1">
    <location>
        <begin position="1"/>
        <end position="67"/>
    </location>
</feature>
<proteinExistence type="predicted"/>
<gene>
    <name evidence="3" type="ORF">COHA_002963</name>
</gene>
<protein>
    <recommendedName>
        <fullName evidence="2">C2H2-type domain-containing protein</fullName>
    </recommendedName>
</protein>
<feature type="compositionally biased region" description="Basic and acidic residues" evidence="1">
    <location>
        <begin position="224"/>
        <end position="246"/>
    </location>
</feature>
<feature type="compositionally biased region" description="Low complexity" evidence="1">
    <location>
        <begin position="163"/>
        <end position="189"/>
    </location>
</feature>
<keyword evidence="4" id="KW-1185">Reference proteome</keyword>